<protein>
    <submittedName>
        <fullName evidence="1">Uncharacterized protein</fullName>
    </submittedName>
</protein>
<organism evidence="1 2">
    <name type="scientific">Serratia entomophila</name>
    <dbReference type="NCBI Taxonomy" id="42906"/>
    <lineage>
        <taxon>Bacteria</taxon>
        <taxon>Pseudomonadati</taxon>
        <taxon>Pseudomonadota</taxon>
        <taxon>Gammaproteobacteria</taxon>
        <taxon>Enterobacterales</taxon>
        <taxon>Yersiniaceae</taxon>
        <taxon>Serratia</taxon>
    </lineage>
</organism>
<gene>
    <name evidence="1" type="ORF">KFQ06_09030</name>
</gene>
<dbReference type="Proteomes" id="UP001056873">
    <property type="component" value="Chromosome"/>
</dbReference>
<evidence type="ECO:0000313" key="2">
    <source>
        <dbReference type="Proteomes" id="UP001056873"/>
    </source>
</evidence>
<dbReference type="RefSeq" id="WP_252961726.1">
    <property type="nucleotide sequence ID" value="NZ_CAMIPH010000004.1"/>
</dbReference>
<proteinExistence type="predicted"/>
<dbReference type="EMBL" id="CP074347">
    <property type="protein sequence ID" value="USV02631.1"/>
    <property type="molecule type" value="Genomic_DNA"/>
</dbReference>
<sequence length="92" mass="10807">MLDTKILIATVTIKALPRFNAPCSPVRHLAGDDMRDFEAEDWLIRLKKLYPDIAIKEVVAYRKGFRVMFGDDETLSLQDFQRKFYKVKKKEI</sequence>
<reference evidence="1" key="1">
    <citation type="journal article" date="2022" name="BMC Genomics">
        <title>Genome sequence of the entomopathogenic Serratia entomophila isolate 626 and characterisation of the species specific itaconate degradation pathway.</title>
        <authorList>
            <person name="Vaughan A.L."/>
            <person name="Altermann E."/>
            <person name="Glare T.R."/>
            <person name="Hurst M.R.H."/>
        </authorList>
    </citation>
    <scope>NUCLEOTIDE SEQUENCE</scope>
    <source>
        <strain evidence="1">626</strain>
    </source>
</reference>
<keyword evidence="2" id="KW-1185">Reference proteome</keyword>
<name>A0ABY5CYU7_9GAMM</name>
<accession>A0ABY5CYU7</accession>
<evidence type="ECO:0000313" key="1">
    <source>
        <dbReference type="EMBL" id="USV02631.1"/>
    </source>
</evidence>